<name>A0A3M0GEF6_9FLAO</name>
<dbReference type="EMBL" id="REFV01000003">
    <property type="protein sequence ID" value="RMB62877.1"/>
    <property type="molecule type" value="Genomic_DNA"/>
</dbReference>
<gene>
    <name evidence="1" type="ORF">EAX61_04685</name>
</gene>
<keyword evidence="2" id="KW-1185">Reference proteome</keyword>
<dbReference type="PROSITE" id="PS51257">
    <property type="entry name" value="PROKAR_LIPOPROTEIN"/>
    <property type="match status" value="1"/>
</dbReference>
<comment type="caution">
    <text evidence="1">The sequence shown here is derived from an EMBL/GenBank/DDBJ whole genome shotgun (WGS) entry which is preliminary data.</text>
</comment>
<organism evidence="1 2">
    <name type="scientific">Dokdonia sinensis</name>
    <dbReference type="NCBI Taxonomy" id="2479847"/>
    <lineage>
        <taxon>Bacteria</taxon>
        <taxon>Pseudomonadati</taxon>
        <taxon>Bacteroidota</taxon>
        <taxon>Flavobacteriia</taxon>
        <taxon>Flavobacteriales</taxon>
        <taxon>Flavobacteriaceae</taxon>
        <taxon>Dokdonia</taxon>
    </lineage>
</organism>
<reference evidence="1 2" key="1">
    <citation type="submission" date="2018-10" db="EMBL/GenBank/DDBJ databases">
        <title>Dokdonia luteus sp. nov., isolated from sea water.</title>
        <authorList>
            <person name="Zhou L.Y."/>
            <person name="Du Z.J."/>
        </authorList>
    </citation>
    <scope>NUCLEOTIDE SEQUENCE [LARGE SCALE GENOMIC DNA]</scope>
    <source>
        <strain evidence="1 2">SH27</strain>
    </source>
</reference>
<protein>
    <recommendedName>
        <fullName evidence="3">Lipoprotein</fullName>
    </recommendedName>
</protein>
<evidence type="ECO:0000313" key="1">
    <source>
        <dbReference type="EMBL" id="RMB62877.1"/>
    </source>
</evidence>
<evidence type="ECO:0008006" key="3">
    <source>
        <dbReference type="Google" id="ProtNLM"/>
    </source>
</evidence>
<dbReference type="AlphaFoldDB" id="A0A3M0GEF6"/>
<evidence type="ECO:0000313" key="2">
    <source>
        <dbReference type="Proteomes" id="UP000281985"/>
    </source>
</evidence>
<dbReference type="RefSeq" id="WP_121916510.1">
    <property type="nucleotide sequence ID" value="NZ_REFV01000003.1"/>
</dbReference>
<dbReference type="Pfam" id="PF20113">
    <property type="entry name" value="DUF6503"/>
    <property type="match status" value="1"/>
</dbReference>
<accession>A0A3M0GEF6</accession>
<dbReference type="Proteomes" id="UP000281985">
    <property type="component" value="Unassembled WGS sequence"/>
</dbReference>
<dbReference type="InterPro" id="IPR045444">
    <property type="entry name" value="DUF6503"/>
</dbReference>
<sequence>MITKKHLLLVALGSIVLLGSCGETTKKDTPERTVVATGQTAPEYNSQDPKSMLNAVAYAQGGWNDLYDKKDVQYTYSYKMGDGKEDISTERYIFHSEASYGKYSKNEVNAMPGTEGEVVQYYDGKKAVAMVDGNVIEDPAATGGADFLRRANHFWFVMPYKLSDKGNIFKSLGQEGYNGVMYDKVEVTYDPAVTGKAQNDTYILYINPDTKLIDRFFFSLPAMGMNVPAIAANYSYEDIDGQMIATKRAYFMPNATGGYDEVPSIEQTLTNIKFNNGFTPENITK</sequence>
<dbReference type="OrthoDB" id="1490620at2"/>
<proteinExistence type="predicted"/>